<dbReference type="InterPro" id="IPR023214">
    <property type="entry name" value="HAD_sf"/>
</dbReference>
<dbReference type="GO" id="GO:0005829">
    <property type="term" value="C:cytosol"/>
    <property type="evidence" value="ECO:0007669"/>
    <property type="project" value="TreeGrafter"/>
</dbReference>
<gene>
    <name evidence="3" type="ORF">AF331_09560</name>
</gene>
<name>A0A0M0GMF3_9BACI</name>
<dbReference type="OrthoDB" id="9792518at2"/>
<dbReference type="InterPro" id="IPR023198">
    <property type="entry name" value="PGP-like_dom2"/>
</dbReference>
<sequence>MKKTVIFDMDGTLFQTNKILEASLVDTFDHLTRAGKWQGSAPLKEYQDIMGVPLPKVWETLMPDHSEVDRNETDQYFLESLIANIHGGKGELYPNVAELFERLDSGGCAIYIASNGLKRYLAAIVDHYKLDRWVAGVYSIEEIDSLNKSDLVGAILAEAGDGPAVMVGDRLSDFNAGRDNNIPSIGCRFDFAREEELACADYVIDDLLDVVEIMNKAEYVTE</sequence>
<dbReference type="SFLD" id="SFLDS00003">
    <property type="entry name" value="Haloacid_Dehalogenase"/>
    <property type="match status" value="1"/>
</dbReference>
<evidence type="ECO:0000313" key="4">
    <source>
        <dbReference type="Proteomes" id="UP000037405"/>
    </source>
</evidence>
<dbReference type="AlphaFoldDB" id="A0A0M0GMF3"/>
<proteinExistence type="predicted"/>
<keyword evidence="1" id="KW-0378">Hydrolase</keyword>
<dbReference type="GO" id="GO:0008967">
    <property type="term" value="F:phosphoglycolate phosphatase activity"/>
    <property type="evidence" value="ECO:0007669"/>
    <property type="project" value="TreeGrafter"/>
</dbReference>
<dbReference type="SUPFAM" id="SSF56784">
    <property type="entry name" value="HAD-like"/>
    <property type="match status" value="1"/>
</dbReference>
<evidence type="ECO:0000256" key="1">
    <source>
        <dbReference type="ARBA" id="ARBA00022801"/>
    </source>
</evidence>
<dbReference type="GO" id="GO:0006281">
    <property type="term" value="P:DNA repair"/>
    <property type="evidence" value="ECO:0007669"/>
    <property type="project" value="TreeGrafter"/>
</dbReference>
<evidence type="ECO:0000256" key="2">
    <source>
        <dbReference type="ARBA" id="ARBA00022842"/>
    </source>
</evidence>
<dbReference type="PANTHER" id="PTHR43434:SF1">
    <property type="entry name" value="PHOSPHOGLYCOLATE PHOSPHATASE"/>
    <property type="match status" value="1"/>
</dbReference>
<protein>
    <submittedName>
        <fullName evidence="3">MTA/SAH nucleosidase</fullName>
    </submittedName>
</protein>
<dbReference type="SFLD" id="SFLDG01129">
    <property type="entry name" value="C1.5:_HAD__Beta-PGM__Phosphata"/>
    <property type="match status" value="1"/>
</dbReference>
<dbReference type="PATRIC" id="fig|189381.12.peg.3821"/>
<dbReference type="InterPro" id="IPR050155">
    <property type="entry name" value="HAD-like_hydrolase_sf"/>
</dbReference>
<evidence type="ECO:0000313" key="3">
    <source>
        <dbReference type="EMBL" id="KON90606.1"/>
    </source>
</evidence>
<dbReference type="STRING" id="189381.GCA_900166615_00638"/>
<dbReference type="Pfam" id="PF00702">
    <property type="entry name" value="Hydrolase"/>
    <property type="match status" value="1"/>
</dbReference>
<accession>A0A0M0GMF3</accession>
<dbReference type="Gene3D" id="1.10.150.240">
    <property type="entry name" value="Putative phosphatase, domain 2"/>
    <property type="match status" value="1"/>
</dbReference>
<dbReference type="Gene3D" id="3.40.50.1000">
    <property type="entry name" value="HAD superfamily/HAD-like"/>
    <property type="match status" value="1"/>
</dbReference>
<comment type="caution">
    <text evidence="3">The sequence shown here is derived from an EMBL/GenBank/DDBJ whole genome shotgun (WGS) entry which is preliminary data.</text>
</comment>
<reference evidence="4" key="1">
    <citation type="submission" date="2015-07" db="EMBL/GenBank/DDBJ databases">
        <title>Fjat-14235 jcm11544.</title>
        <authorList>
            <person name="Liu B."/>
            <person name="Wang J."/>
            <person name="Zhu Y."/>
            <person name="Liu G."/>
            <person name="Chen Q."/>
            <person name="Chen Z."/>
            <person name="Lan J."/>
            <person name="Che J."/>
            <person name="Ge C."/>
            <person name="Shi H."/>
            <person name="Pan Z."/>
            <person name="Liu X."/>
        </authorList>
    </citation>
    <scope>NUCLEOTIDE SEQUENCE [LARGE SCALE GENOMIC DNA]</scope>
    <source>
        <strain evidence="4">JCM 11544</strain>
    </source>
</reference>
<dbReference type="PANTHER" id="PTHR43434">
    <property type="entry name" value="PHOSPHOGLYCOLATE PHOSPHATASE"/>
    <property type="match status" value="1"/>
</dbReference>
<keyword evidence="2" id="KW-0460">Magnesium</keyword>
<dbReference type="RefSeq" id="WP_053427925.1">
    <property type="nucleotide sequence ID" value="NZ_LGUE01000003.1"/>
</dbReference>
<dbReference type="EMBL" id="LGUE01000003">
    <property type="protein sequence ID" value="KON90606.1"/>
    <property type="molecule type" value="Genomic_DNA"/>
</dbReference>
<dbReference type="Proteomes" id="UP000037405">
    <property type="component" value="Unassembled WGS sequence"/>
</dbReference>
<organism evidence="3 4">
    <name type="scientific">Rossellomorea marisflavi</name>
    <dbReference type="NCBI Taxonomy" id="189381"/>
    <lineage>
        <taxon>Bacteria</taxon>
        <taxon>Bacillati</taxon>
        <taxon>Bacillota</taxon>
        <taxon>Bacilli</taxon>
        <taxon>Bacillales</taxon>
        <taxon>Bacillaceae</taxon>
        <taxon>Rossellomorea</taxon>
    </lineage>
</organism>
<dbReference type="InterPro" id="IPR036412">
    <property type="entry name" value="HAD-like_sf"/>
</dbReference>
<keyword evidence="4" id="KW-1185">Reference proteome</keyword>